<dbReference type="InterPro" id="IPR021724">
    <property type="entry name" value="DUF3297"/>
</dbReference>
<comment type="caution">
    <text evidence="2">The sequence shown here is derived from an EMBL/GenBank/DDBJ whole genome shotgun (WGS) entry which is preliminary data.</text>
</comment>
<evidence type="ECO:0000256" key="1">
    <source>
        <dbReference type="SAM" id="MobiDB-lite"/>
    </source>
</evidence>
<dbReference type="Pfam" id="PF11730">
    <property type="entry name" value="DUF3297"/>
    <property type="match status" value="1"/>
</dbReference>
<organism evidence="2 3">
    <name type="scientific">Novosphingobium pituita</name>
    <dbReference type="NCBI Taxonomy" id="3056842"/>
    <lineage>
        <taxon>Bacteria</taxon>
        <taxon>Pseudomonadati</taxon>
        <taxon>Pseudomonadota</taxon>
        <taxon>Alphaproteobacteria</taxon>
        <taxon>Sphingomonadales</taxon>
        <taxon>Sphingomonadaceae</taxon>
        <taxon>Novosphingobium</taxon>
    </lineage>
</organism>
<protein>
    <recommendedName>
        <fullName evidence="4">DUF3297 family protein</fullName>
    </recommendedName>
</protein>
<feature type="region of interest" description="Disordered" evidence="1">
    <location>
        <begin position="1"/>
        <end position="28"/>
    </location>
</feature>
<dbReference type="EMBL" id="BTFW01000001">
    <property type="protein sequence ID" value="GMM61702.1"/>
    <property type="molecule type" value="Genomic_DNA"/>
</dbReference>
<proteinExistence type="predicted"/>
<dbReference type="Proteomes" id="UP001187221">
    <property type="component" value="Unassembled WGS sequence"/>
</dbReference>
<name>A0ABQ6P9V8_9SPHN</name>
<keyword evidence="3" id="KW-1185">Reference proteome</keyword>
<evidence type="ECO:0008006" key="4">
    <source>
        <dbReference type="Google" id="ProtNLM"/>
    </source>
</evidence>
<sequence>MTMTDEIETPENAAPAAAPTTSGADVPPDRLAINPRSPHFDADKLQRGIGIRFKGTVRNNVEEYCISEGWVRVQAGKTMDRKGNPLTLKLSGPVEAWYEDLGEGAPVAKAG</sequence>
<evidence type="ECO:0000313" key="2">
    <source>
        <dbReference type="EMBL" id="GMM61702.1"/>
    </source>
</evidence>
<evidence type="ECO:0000313" key="3">
    <source>
        <dbReference type="Proteomes" id="UP001187221"/>
    </source>
</evidence>
<accession>A0ABQ6P9V8</accession>
<gene>
    <name evidence="2" type="ORF">NUTIK01_24790</name>
</gene>
<reference evidence="2 3" key="1">
    <citation type="submission" date="2023-06" db="EMBL/GenBank/DDBJ databases">
        <title>Draft genome sequence of Novosphingobium sp. strain IK01.</title>
        <authorList>
            <person name="Hatamoto M."/>
            <person name="Ikarashi T."/>
            <person name="Yamaguchi T."/>
        </authorList>
    </citation>
    <scope>NUCLEOTIDE SEQUENCE [LARGE SCALE GENOMIC DNA]</scope>
    <source>
        <strain evidence="2 3">IK01</strain>
    </source>
</reference>
<feature type="compositionally biased region" description="Low complexity" evidence="1">
    <location>
        <begin position="10"/>
        <end position="21"/>
    </location>
</feature>